<dbReference type="Gene3D" id="1.20.1600.10">
    <property type="entry name" value="Outer membrane efflux proteins (OEP)"/>
    <property type="match status" value="1"/>
</dbReference>
<dbReference type="GO" id="GO:0015562">
    <property type="term" value="F:efflux transmembrane transporter activity"/>
    <property type="evidence" value="ECO:0007669"/>
    <property type="project" value="InterPro"/>
</dbReference>
<protein>
    <submittedName>
        <fullName evidence="9">TolC family protein</fullName>
    </submittedName>
</protein>
<evidence type="ECO:0000256" key="8">
    <source>
        <dbReference type="SAM" id="Coils"/>
    </source>
</evidence>
<keyword evidence="7" id="KW-0998">Cell outer membrane</keyword>
<evidence type="ECO:0000313" key="9">
    <source>
        <dbReference type="EMBL" id="HGH60501.1"/>
    </source>
</evidence>
<evidence type="ECO:0000256" key="1">
    <source>
        <dbReference type="ARBA" id="ARBA00004442"/>
    </source>
</evidence>
<dbReference type="InterPro" id="IPR051906">
    <property type="entry name" value="TolC-like"/>
</dbReference>
<evidence type="ECO:0000256" key="5">
    <source>
        <dbReference type="ARBA" id="ARBA00022692"/>
    </source>
</evidence>
<evidence type="ECO:0000256" key="2">
    <source>
        <dbReference type="ARBA" id="ARBA00007613"/>
    </source>
</evidence>
<dbReference type="PANTHER" id="PTHR30026">
    <property type="entry name" value="OUTER MEMBRANE PROTEIN TOLC"/>
    <property type="match status" value="1"/>
</dbReference>
<gene>
    <name evidence="9" type="ORF">ENV54_04295</name>
</gene>
<evidence type="ECO:0000256" key="7">
    <source>
        <dbReference type="ARBA" id="ARBA00023237"/>
    </source>
</evidence>
<keyword evidence="5" id="KW-0812">Transmembrane</keyword>
<reference evidence="9" key="1">
    <citation type="journal article" date="2020" name="mSystems">
        <title>Genome- and Community-Level Interaction Insights into Carbon Utilization and Element Cycling Functions of Hydrothermarchaeota in Hydrothermal Sediment.</title>
        <authorList>
            <person name="Zhou Z."/>
            <person name="Liu Y."/>
            <person name="Xu W."/>
            <person name="Pan J."/>
            <person name="Luo Z.H."/>
            <person name="Li M."/>
        </authorList>
    </citation>
    <scope>NUCLEOTIDE SEQUENCE [LARGE SCALE GENOMIC DNA]</scope>
    <source>
        <strain evidence="9">SpSt-769</strain>
    </source>
</reference>
<keyword evidence="4" id="KW-1134">Transmembrane beta strand</keyword>
<organism evidence="9">
    <name type="scientific">Desulfomonile tiedjei</name>
    <dbReference type="NCBI Taxonomy" id="2358"/>
    <lineage>
        <taxon>Bacteria</taxon>
        <taxon>Pseudomonadati</taxon>
        <taxon>Thermodesulfobacteriota</taxon>
        <taxon>Desulfomonilia</taxon>
        <taxon>Desulfomonilales</taxon>
        <taxon>Desulfomonilaceae</taxon>
        <taxon>Desulfomonile</taxon>
    </lineage>
</organism>
<feature type="coiled-coil region" evidence="8">
    <location>
        <begin position="108"/>
        <end position="167"/>
    </location>
</feature>
<sequence>MAFAERGDYRAALASLDAQAMKVNSARAARWPKLSLDGTFGMRAATGIGDNGIIYTDRVNYNTRIARTNPTGIGGHMWPYPEYILPVGSVALVAEYPIFTGGKIASQIDEQEAKLASAQAALRKLALQIRLDVETALLNVSSTRQRADAMRKAIEQSKESYRIEEQKYEVGKGTITDVLDAQAAMLDAETNYYKVVADYNIAVAQLGLATGEKR</sequence>
<dbReference type="InterPro" id="IPR003423">
    <property type="entry name" value="OMP_efflux"/>
</dbReference>
<dbReference type="AlphaFoldDB" id="A0A7C4AR09"/>
<keyword evidence="3" id="KW-0813">Transport</keyword>
<evidence type="ECO:0000256" key="6">
    <source>
        <dbReference type="ARBA" id="ARBA00023136"/>
    </source>
</evidence>
<evidence type="ECO:0000256" key="3">
    <source>
        <dbReference type="ARBA" id="ARBA00022448"/>
    </source>
</evidence>
<keyword evidence="8" id="KW-0175">Coiled coil</keyword>
<dbReference type="EMBL" id="DTGT01000135">
    <property type="protein sequence ID" value="HGH60501.1"/>
    <property type="molecule type" value="Genomic_DNA"/>
</dbReference>
<name>A0A7C4AR09_9BACT</name>
<proteinExistence type="inferred from homology"/>
<keyword evidence="6" id="KW-0472">Membrane</keyword>
<accession>A0A7C4AR09</accession>
<evidence type="ECO:0000256" key="4">
    <source>
        <dbReference type="ARBA" id="ARBA00022452"/>
    </source>
</evidence>
<dbReference type="PANTHER" id="PTHR30026:SF20">
    <property type="entry name" value="OUTER MEMBRANE PROTEIN TOLC"/>
    <property type="match status" value="1"/>
</dbReference>
<dbReference type="Pfam" id="PF02321">
    <property type="entry name" value="OEP"/>
    <property type="match status" value="1"/>
</dbReference>
<comment type="subcellular location">
    <subcellularLocation>
        <location evidence="1">Cell outer membrane</location>
    </subcellularLocation>
</comment>
<dbReference type="GO" id="GO:1990281">
    <property type="term" value="C:efflux pump complex"/>
    <property type="evidence" value="ECO:0007669"/>
    <property type="project" value="TreeGrafter"/>
</dbReference>
<comment type="caution">
    <text evidence="9">The sequence shown here is derived from an EMBL/GenBank/DDBJ whole genome shotgun (WGS) entry which is preliminary data.</text>
</comment>
<comment type="similarity">
    <text evidence="2">Belongs to the outer membrane factor (OMF) (TC 1.B.17) family.</text>
</comment>
<dbReference type="GO" id="GO:0015288">
    <property type="term" value="F:porin activity"/>
    <property type="evidence" value="ECO:0007669"/>
    <property type="project" value="TreeGrafter"/>
</dbReference>
<dbReference type="SUPFAM" id="SSF56954">
    <property type="entry name" value="Outer membrane efflux proteins (OEP)"/>
    <property type="match status" value="1"/>
</dbReference>
<dbReference type="GO" id="GO:0009279">
    <property type="term" value="C:cell outer membrane"/>
    <property type="evidence" value="ECO:0007669"/>
    <property type="project" value="UniProtKB-SubCell"/>
</dbReference>